<keyword evidence="3" id="KW-1185">Reference proteome</keyword>
<reference evidence="2" key="1">
    <citation type="submission" date="2023-10" db="EMBL/GenBank/DDBJ databases">
        <authorList>
            <person name="Hackl T."/>
        </authorList>
    </citation>
    <scope>NUCLEOTIDE SEQUENCE</scope>
</reference>
<name>A0AAI8V952_9PEZI</name>
<gene>
    <name evidence="2" type="ORF">KHLLAP_LOCUS1061</name>
</gene>
<protein>
    <submittedName>
        <fullName evidence="2">Uu.00g034460.m01.CDS01</fullName>
    </submittedName>
</protein>
<sequence length="169" mass="18831">MKTSFAALLAMASAAAPSLAAASEDKSTLDKRFGAEDFRDAIKGWKFGDLEHRAMLNYVTNSENEDGTWQLLDQDGNLLEEKDVKADSMKWMFEAPTSDRRDLSPLEARVSKEDECKTTSCQLHPIRYGGIVMRDEDELCKDKGCSACVPATVSVDGVERMKKRCIIRT</sequence>
<accession>A0AAI8V952</accession>
<keyword evidence="1" id="KW-0732">Signal</keyword>
<evidence type="ECO:0000256" key="1">
    <source>
        <dbReference type="SAM" id="SignalP"/>
    </source>
</evidence>
<dbReference type="AlphaFoldDB" id="A0AAI8V952"/>
<dbReference type="Proteomes" id="UP001295740">
    <property type="component" value="Unassembled WGS sequence"/>
</dbReference>
<feature type="chain" id="PRO_5042560290" evidence="1">
    <location>
        <begin position="21"/>
        <end position="169"/>
    </location>
</feature>
<evidence type="ECO:0000313" key="2">
    <source>
        <dbReference type="EMBL" id="CAJ2500593.1"/>
    </source>
</evidence>
<evidence type="ECO:0000313" key="3">
    <source>
        <dbReference type="Proteomes" id="UP001295740"/>
    </source>
</evidence>
<proteinExistence type="predicted"/>
<comment type="caution">
    <text evidence="2">The sequence shown here is derived from an EMBL/GenBank/DDBJ whole genome shotgun (WGS) entry which is preliminary data.</text>
</comment>
<feature type="signal peptide" evidence="1">
    <location>
        <begin position="1"/>
        <end position="20"/>
    </location>
</feature>
<dbReference type="EMBL" id="CAUWAG010000003">
    <property type="protein sequence ID" value="CAJ2500593.1"/>
    <property type="molecule type" value="Genomic_DNA"/>
</dbReference>
<organism evidence="2 3">
    <name type="scientific">Anthostomella pinea</name>
    <dbReference type="NCBI Taxonomy" id="933095"/>
    <lineage>
        <taxon>Eukaryota</taxon>
        <taxon>Fungi</taxon>
        <taxon>Dikarya</taxon>
        <taxon>Ascomycota</taxon>
        <taxon>Pezizomycotina</taxon>
        <taxon>Sordariomycetes</taxon>
        <taxon>Xylariomycetidae</taxon>
        <taxon>Xylariales</taxon>
        <taxon>Xylariaceae</taxon>
        <taxon>Anthostomella</taxon>
    </lineage>
</organism>